<keyword evidence="1" id="KW-0472">Membrane</keyword>
<evidence type="ECO:0000256" key="1">
    <source>
        <dbReference type="SAM" id="Phobius"/>
    </source>
</evidence>
<dbReference type="Proteomes" id="UP000237347">
    <property type="component" value="Unassembled WGS sequence"/>
</dbReference>
<feature type="transmembrane region" description="Helical" evidence="1">
    <location>
        <begin position="39"/>
        <end position="57"/>
    </location>
</feature>
<keyword evidence="1" id="KW-1133">Transmembrane helix</keyword>
<proteinExistence type="predicted"/>
<reference evidence="3 4" key="1">
    <citation type="journal article" date="2018" name="Sci. Data">
        <title>The draft genome sequence of cork oak.</title>
        <authorList>
            <person name="Ramos A.M."/>
            <person name="Usie A."/>
            <person name="Barbosa P."/>
            <person name="Barros P.M."/>
            <person name="Capote T."/>
            <person name="Chaves I."/>
            <person name="Simoes F."/>
            <person name="Abreu I."/>
            <person name="Carrasquinho I."/>
            <person name="Faro C."/>
            <person name="Guimaraes J.B."/>
            <person name="Mendonca D."/>
            <person name="Nobrega F."/>
            <person name="Rodrigues L."/>
            <person name="Saibo N.J.M."/>
            <person name="Varela M.C."/>
            <person name="Egas C."/>
            <person name="Matos J."/>
            <person name="Miguel C.M."/>
            <person name="Oliveira M.M."/>
            <person name="Ricardo C.P."/>
            <person name="Goncalves S."/>
        </authorList>
    </citation>
    <scope>NUCLEOTIDE SEQUENCE [LARGE SCALE GENOMIC DNA]</scope>
    <source>
        <strain evidence="4">cv. HL8</strain>
    </source>
</reference>
<dbReference type="GO" id="GO:0016020">
    <property type="term" value="C:membrane"/>
    <property type="evidence" value="ECO:0007669"/>
    <property type="project" value="TreeGrafter"/>
</dbReference>
<dbReference type="PANTHER" id="PTHR24177:SF103">
    <property type="entry name" value="PGG DOMAIN-CONTAINING PROTEIN"/>
    <property type="match status" value="1"/>
</dbReference>
<dbReference type="AlphaFoldDB" id="A0AAW0KNV8"/>
<keyword evidence="4" id="KW-1185">Reference proteome</keyword>
<dbReference type="Pfam" id="PF13962">
    <property type="entry name" value="PGG"/>
    <property type="match status" value="1"/>
</dbReference>
<dbReference type="InterPro" id="IPR026961">
    <property type="entry name" value="PGG_dom"/>
</dbReference>
<dbReference type="EMBL" id="PKMF04000257">
    <property type="protein sequence ID" value="KAK7840640.1"/>
    <property type="molecule type" value="Genomic_DNA"/>
</dbReference>
<gene>
    <name evidence="3" type="ORF">CFP56_016388</name>
</gene>
<dbReference type="PANTHER" id="PTHR24177">
    <property type="entry name" value="CASKIN"/>
    <property type="match status" value="1"/>
</dbReference>
<feature type="transmembrane region" description="Helical" evidence="1">
    <location>
        <begin position="154"/>
        <end position="174"/>
    </location>
</feature>
<evidence type="ECO:0000313" key="4">
    <source>
        <dbReference type="Proteomes" id="UP000237347"/>
    </source>
</evidence>
<sequence length="185" mass="20311">MQEISEGLMKEELVDKEKLGSDTPRHQGGEWLSKTSKSFSLVAAFVATIAFIASITVPGGVKGSGTPILESHQAFDIFAASSLVALGFLVTSLFLFLSILTSRYQQNNFCSDLPKKLLFGLTSLFVSLVSMLISFCGGHFFVLKDKLKNNALPVYAITCLKVILFAIAQFLLYFDLLRAIYKKVP</sequence>
<feature type="transmembrane region" description="Helical" evidence="1">
    <location>
        <begin position="77"/>
        <end position="97"/>
    </location>
</feature>
<accession>A0AAW0KNV8</accession>
<comment type="caution">
    <text evidence="3">The sequence shown here is derived from an EMBL/GenBank/DDBJ whole genome shotgun (WGS) entry which is preliminary data.</text>
</comment>
<name>A0AAW0KNV8_QUESU</name>
<organism evidence="3 4">
    <name type="scientific">Quercus suber</name>
    <name type="common">Cork oak</name>
    <dbReference type="NCBI Taxonomy" id="58331"/>
    <lineage>
        <taxon>Eukaryota</taxon>
        <taxon>Viridiplantae</taxon>
        <taxon>Streptophyta</taxon>
        <taxon>Embryophyta</taxon>
        <taxon>Tracheophyta</taxon>
        <taxon>Spermatophyta</taxon>
        <taxon>Magnoliopsida</taxon>
        <taxon>eudicotyledons</taxon>
        <taxon>Gunneridae</taxon>
        <taxon>Pentapetalae</taxon>
        <taxon>rosids</taxon>
        <taxon>fabids</taxon>
        <taxon>Fagales</taxon>
        <taxon>Fagaceae</taxon>
        <taxon>Quercus</taxon>
    </lineage>
</organism>
<evidence type="ECO:0000313" key="3">
    <source>
        <dbReference type="EMBL" id="KAK7840640.1"/>
    </source>
</evidence>
<protein>
    <recommendedName>
        <fullName evidence="2">PGG domain-containing protein</fullName>
    </recommendedName>
</protein>
<feature type="transmembrane region" description="Helical" evidence="1">
    <location>
        <begin position="117"/>
        <end position="142"/>
    </location>
</feature>
<feature type="domain" description="PGG" evidence="2">
    <location>
        <begin position="30"/>
        <end position="141"/>
    </location>
</feature>
<keyword evidence="1" id="KW-0812">Transmembrane</keyword>
<evidence type="ECO:0000259" key="2">
    <source>
        <dbReference type="Pfam" id="PF13962"/>
    </source>
</evidence>